<organism evidence="1">
    <name type="scientific">Capitella teleta</name>
    <name type="common">Polychaete worm</name>
    <dbReference type="NCBI Taxonomy" id="283909"/>
    <lineage>
        <taxon>Eukaryota</taxon>
        <taxon>Metazoa</taxon>
        <taxon>Spiralia</taxon>
        <taxon>Lophotrochozoa</taxon>
        <taxon>Annelida</taxon>
        <taxon>Polychaeta</taxon>
        <taxon>Sedentaria</taxon>
        <taxon>Scolecida</taxon>
        <taxon>Capitellidae</taxon>
        <taxon>Capitella</taxon>
    </lineage>
</organism>
<name>R7U2F7_CAPTE</name>
<dbReference type="EMBL" id="AMQN01010745">
    <property type="status" value="NOT_ANNOTATED_CDS"/>
    <property type="molecule type" value="Genomic_DNA"/>
</dbReference>
<keyword evidence="3" id="KW-1185">Reference proteome</keyword>
<dbReference type="Proteomes" id="UP000014760">
    <property type="component" value="Unassembled WGS sequence"/>
</dbReference>
<reference evidence="1 3" key="2">
    <citation type="journal article" date="2013" name="Nature">
        <title>Insights into bilaterian evolution from three spiralian genomes.</title>
        <authorList>
            <person name="Simakov O."/>
            <person name="Marletaz F."/>
            <person name="Cho S.J."/>
            <person name="Edsinger-Gonzales E."/>
            <person name="Havlak P."/>
            <person name="Hellsten U."/>
            <person name="Kuo D.H."/>
            <person name="Larsson T."/>
            <person name="Lv J."/>
            <person name="Arendt D."/>
            <person name="Savage R."/>
            <person name="Osoegawa K."/>
            <person name="de Jong P."/>
            <person name="Grimwood J."/>
            <person name="Chapman J.A."/>
            <person name="Shapiro H."/>
            <person name="Aerts A."/>
            <person name="Otillar R.P."/>
            <person name="Terry A.Y."/>
            <person name="Boore J.L."/>
            <person name="Grigoriev I.V."/>
            <person name="Lindberg D.R."/>
            <person name="Seaver E.C."/>
            <person name="Weisblat D.A."/>
            <person name="Putnam N.H."/>
            <person name="Rokhsar D.S."/>
        </authorList>
    </citation>
    <scope>NUCLEOTIDE SEQUENCE</scope>
    <source>
        <strain evidence="1 3">I ESC-2004</strain>
    </source>
</reference>
<dbReference type="HOGENOM" id="CLU_1200821_0_0_1"/>
<protein>
    <submittedName>
        <fullName evidence="1 2">Uncharacterized protein</fullName>
    </submittedName>
</protein>
<accession>R7U2F7</accession>
<reference evidence="2" key="3">
    <citation type="submission" date="2015-06" db="UniProtKB">
        <authorList>
            <consortium name="EnsemblMetazoa"/>
        </authorList>
    </citation>
    <scope>IDENTIFICATION</scope>
</reference>
<dbReference type="EMBL" id="KB308469">
    <property type="protein sequence ID" value="ELT97821.1"/>
    <property type="molecule type" value="Genomic_DNA"/>
</dbReference>
<evidence type="ECO:0000313" key="2">
    <source>
        <dbReference type="EnsemblMetazoa" id="CapteP217217"/>
    </source>
</evidence>
<reference evidence="3" key="1">
    <citation type="submission" date="2012-12" db="EMBL/GenBank/DDBJ databases">
        <authorList>
            <person name="Hellsten U."/>
            <person name="Grimwood J."/>
            <person name="Chapman J.A."/>
            <person name="Shapiro H."/>
            <person name="Aerts A."/>
            <person name="Otillar R.P."/>
            <person name="Terry A.Y."/>
            <person name="Boore J.L."/>
            <person name="Simakov O."/>
            <person name="Marletaz F."/>
            <person name="Cho S.-J."/>
            <person name="Edsinger-Gonzales E."/>
            <person name="Havlak P."/>
            <person name="Kuo D.-H."/>
            <person name="Larsson T."/>
            <person name="Lv J."/>
            <person name="Arendt D."/>
            <person name="Savage R."/>
            <person name="Osoegawa K."/>
            <person name="de Jong P."/>
            <person name="Lindberg D.R."/>
            <person name="Seaver E.C."/>
            <person name="Weisblat D.A."/>
            <person name="Putnam N.H."/>
            <person name="Grigoriev I.V."/>
            <person name="Rokhsar D.S."/>
        </authorList>
    </citation>
    <scope>NUCLEOTIDE SEQUENCE</scope>
    <source>
        <strain evidence="3">I ESC-2004</strain>
    </source>
</reference>
<evidence type="ECO:0000313" key="3">
    <source>
        <dbReference type="Proteomes" id="UP000014760"/>
    </source>
</evidence>
<proteinExistence type="predicted"/>
<evidence type="ECO:0000313" key="1">
    <source>
        <dbReference type="EMBL" id="ELT97821.1"/>
    </source>
</evidence>
<dbReference type="EnsemblMetazoa" id="CapteT217217">
    <property type="protein sequence ID" value="CapteP217217"/>
    <property type="gene ID" value="CapteG217217"/>
</dbReference>
<dbReference type="AlphaFoldDB" id="R7U2F7"/>
<sequence length="231" mass="26163">MNTPRKCGLALRDPTDRVLAQNKQLLELPRRVMKCRFIATSVNEAMVISEEENKRTKAHRPVGTLLSGVTIVDEAEHVKVIVHFIPQMNLVNLTFRSTDPIVAMEGDPLPSIPSGQPLPSAFQPRSRISLQRLFCKAVCHNVPSNDFYVYRHHCLRYFIELHLLRIAVRGNFLPIQSGQEVDYCASLEEVSSVALDNQAALLLDPVAIGADLVCEVFEWQFYERNQRNKAL</sequence>
<gene>
    <name evidence="1" type="ORF">CAPTEDRAFT_217217</name>
</gene>